<dbReference type="PROSITE" id="PS00122">
    <property type="entry name" value="CARBOXYLESTERASE_B_1"/>
    <property type="match status" value="1"/>
</dbReference>
<evidence type="ECO:0000256" key="1">
    <source>
        <dbReference type="ARBA" id="ARBA00005964"/>
    </source>
</evidence>
<keyword evidence="2 3" id="KW-0378">Hydrolase</keyword>
<dbReference type="GO" id="GO:0052689">
    <property type="term" value="F:carboxylic ester hydrolase activity"/>
    <property type="evidence" value="ECO:0007669"/>
    <property type="project" value="TreeGrafter"/>
</dbReference>
<organism evidence="5 6">
    <name type="scientific">Curvularia kusanoi</name>
    <name type="common">Cochliobolus kusanoi</name>
    <dbReference type="NCBI Taxonomy" id="90978"/>
    <lineage>
        <taxon>Eukaryota</taxon>
        <taxon>Fungi</taxon>
        <taxon>Dikarya</taxon>
        <taxon>Ascomycota</taxon>
        <taxon>Pezizomycotina</taxon>
        <taxon>Dothideomycetes</taxon>
        <taxon>Pleosporomycetidae</taxon>
        <taxon>Pleosporales</taxon>
        <taxon>Pleosporineae</taxon>
        <taxon>Pleosporaceae</taxon>
        <taxon>Curvularia</taxon>
    </lineage>
</organism>
<protein>
    <recommendedName>
        <fullName evidence="3">Carboxylic ester hydrolase</fullName>
        <ecNumber evidence="3">3.1.1.-</ecNumber>
    </recommendedName>
</protein>
<comment type="caution">
    <text evidence="5">The sequence shown here is derived from an EMBL/GenBank/DDBJ whole genome shotgun (WGS) entry which is preliminary data.</text>
</comment>
<dbReference type="OrthoDB" id="408631at2759"/>
<evidence type="ECO:0000256" key="3">
    <source>
        <dbReference type="RuleBase" id="RU361235"/>
    </source>
</evidence>
<evidence type="ECO:0000313" key="5">
    <source>
        <dbReference type="EMBL" id="KAF3005813.1"/>
    </source>
</evidence>
<dbReference type="EC" id="3.1.1.-" evidence="3"/>
<evidence type="ECO:0000313" key="6">
    <source>
        <dbReference type="Proteomes" id="UP000801428"/>
    </source>
</evidence>
<dbReference type="InterPro" id="IPR029058">
    <property type="entry name" value="AB_hydrolase_fold"/>
</dbReference>
<dbReference type="InterPro" id="IPR019826">
    <property type="entry name" value="Carboxylesterase_B_AS"/>
</dbReference>
<evidence type="ECO:0000259" key="4">
    <source>
        <dbReference type="Pfam" id="PF00135"/>
    </source>
</evidence>
<dbReference type="PANTHER" id="PTHR43918">
    <property type="entry name" value="ACETYLCHOLINESTERASE"/>
    <property type="match status" value="1"/>
</dbReference>
<comment type="similarity">
    <text evidence="1 3">Belongs to the type-B carboxylesterase/lipase family.</text>
</comment>
<reference evidence="5" key="1">
    <citation type="submission" date="2019-04" db="EMBL/GenBank/DDBJ databases">
        <title>Sequencing of skin fungus with MAO and IRED activity.</title>
        <authorList>
            <person name="Marsaioli A.J."/>
            <person name="Bonatto J.M.C."/>
            <person name="Reis Junior O."/>
        </authorList>
    </citation>
    <scope>NUCLEOTIDE SEQUENCE</scope>
    <source>
        <strain evidence="5">30M1</strain>
    </source>
</reference>
<name>A0A9P4WDH7_CURKU</name>
<dbReference type="PANTHER" id="PTHR43918:SF4">
    <property type="entry name" value="CARBOXYLIC ESTER HYDROLASE"/>
    <property type="match status" value="1"/>
</dbReference>
<gene>
    <name evidence="5" type="ORF">E8E13_008038</name>
</gene>
<keyword evidence="6" id="KW-1185">Reference proteome</keyword>
<dbReference type="Pfam" id="PF00135">
    <property type="entry name" value="COesterase"/>
    <property type="match status" value="1"/>
</dbReference>
<evidence type="ECO:0000256" key="2">
    <source>
        <dbReference type="ARBA" id="ARBA00022801"/>
    </source>
</evidence>
<dbReference type="Gene3D" id="3.40.50.1820">
    <property type="entry name" value="alpha/beta hydrolase"/>
    <property type="match status" value="1"/>
</dbReference>
<dbReference type="Proteomes" id="UP000801428">
    <property type="component" value="Unassembled WGS sequence"/>
</dbReference>
<dbReference type="InterPro" id="IPR002018">
    <property type="entry name" value="CarbesteraseB"/>
</dbReference>
<proteinExistence type="inferred from homology"/>
<dbReference type="AlphaFoldDB" id="A0A9P4WDH7"/>
<accession>A0A9P4WDH7</accession>
<feature type="domain" description="Carboxylesterase type B" evidence="4">
    <location>
        <begin position="66"/>
        <end position="404"/>
    </location>
</feature>
<dbReference type="SUPFAM" id="SSF53474">
    <property type="entry name" value="alpha/beta-Hydrolases"/>
    <property type="match status" value="1"/>
</dbReference>
<dbReference type="EMBL" id="SWKU01000006">
    <property type="protein sequence ID" value="KAF3005813.1"/>
    <property type="molecule type" value="Genomic_DNA"/>
</dbReference>
<dbReference type="InterPro" id="IPR050654">
    <property type="entry name" value="AChE-related_enzymes"/>
</dbReference>
<sequence>MSRSLSHTFLVNANTADGNPSRAQPSRLRQSVALHCSNSLIMQHFLLKAAAIAALFGPVSGGAVQSARVQTHTGGTIVGHAASNRTSVAEFLGIRYAAAPVGELRFAAPKKFVASKDSVFEASEWSAYVLIVSAFPNFTQPSGLRVWKNFAAQNNNSVSEDCLKLNVWTKHAGSSKAKRPVLVFLHGGRFQIPGPHSPLYSGQYLADNEDVVIVTPNYRLGVFGFSGAPGVEANAALKDHRAAVEWVRDNIAAFGGDPSRIVIFGQSAGGASVDYWSFAWKKDPIVAGLIPMSGTSLSFLPNTPEYSRSLWYNVSQTVGCGGPADDAATVLSCVRSRNASVLLSAAAKVPALPTQALAQATFHPTVDNVTVFADYQELAASGNFAKIPLLAGNADQEDGWYRISGWAAKLNLTNAQWDLFTERAFTCPVALSTKYRVQHGVPTWRYRYFGDFDNLRLYNSSAGLSPRGSAAYHGVDLNTVFGTAADNSGLANSIAQNATIKYVQGAYAAFARNSKEGLKQYGWPPYNETGKTLVALAYNNTPTPTFLDSTAYDNTCPEINDPLPGRGAF</sequence>